<evidence type="ECO:0000256" key="4">
    <source>
        <dbReference type="ARBA" id="ARBA00038114"/>
    </source>
</evidence>
<evidence type="ECO:0000256" key="2">
    <source>
        <dbReference type="ARBA" id="ARBA00023054"/>
    </source>
</evidence>
<dbReference type="EMBL" id="GEBQ01007280">
    <property type="protein sequence ID" value="JAT32697.1"/>
    <property type="molecule type" value="Transcribed_RNA"/>
</dbReference>
<comment type="similarity">
    <text evidence="4">Belongs to the inner dynein arm light chain family.</text>
</comment>
<dbReference type="PANTHER" id="PTHR13183">
    <property type="entry name" value="AXONEMAL INNER ARM DYNEIN LIGHT CHAIN 28"/>
    <property type="match status" value="1"/>
</dbReference>
<organism evidence="6">
    <name type="scientific">Graphocephala atropunctata</name>
    <dbReference type="NCBI Taxonomy" id="36148"/>
    <lineage>
        <taxon>Eukaryota</taxon>
        <taxon>Metazoa</taxon>
        <taxon>Ecdysozoa</taxon>
        <taxon>Arthropoda</taxon>
        <taxon>Hexapoda</taxon>
        <taxon>Insecta</taxon>
        <taxon>Pterygota</taxon>
        <taxon>Neoptera</taxon>
        <taxon>Paraneoptera</taxon>
        <taxon>Hemiptera</taxon>
        <taxon>Auchenorrhyncha</taxon>
        <taxon>Membracoidea</taxon>
        <taxon>Cicadellidae</taxon>
        <taxon>Cicadellinae</taxon>
        <taxon>Cicadellini</taxon>
        <taxon>Graphocephala</taxon>
    </lineage>
</organism>
<gene>
    <name evidence="6" type="ORF">g.7036</name>
</gene>
<protein>
    <submittedName>
        <fullName evidence="6">Uncharacterized protein</fullName>
    </submittedName>
</protein>
<feature type="coiled-coil region" evidence="5">
    <location>
        <begin position="193"/>
        <end position="227"/>
    </location>
</feature>
<proteinExistence type="inferred from homology"/>
<reference evidence="6" key="1">
    <citation type="submission" date="2015-11" db="EMBL/GenBank/DDBJ databases">
        <title>De novo transcriptome assembly of four potential Pierce s Disease insect vectors from Arizona vineyards.</title>
        <authorList>
            <person name="Tassone E.E."/>
        </authorList>
    </citation>
    <scope>NUCLEOTIDE SEQUENCE</scope>
</reference>
<dbReference type="InterPro" id="IPR019347">
    <property type="entry name" value="Axonemal_dynein_light_chain"/>
</dbReference>
<sequence>MSLISGRLSEIDTIFHSGIEMVRYDPPVMVLEDPELIESTDVAKRRQQPRNPYNVTAMADTTGTLHDVLNYIRPPREWKERGVLWRQYVSRDVVMREEVPRLGETLERALREHMAREKPICIKRWELIDEYFSEIIRQVTVDCVERGLLFLRVREEMKEMASYYRGIYEGSLDFGLRKVARAVEDKTDKEPLMVEMRGEIEELKEKVSTLKLQVRLMELREEELEKNRVKKHSKTVQSIETSNEELKLLIAGLIVPPSKRK</sequence>
<accession>A0A1B6M9W3</accession>
<evidence type="ECO:0000256" key="3">
    <source>
        <dbReference type="ARBA" id="ARBA00023175"/>
    </source>
</evidence>
<evidence type="ECO:0000313" key="6">
    <source>
        <dbReference type="EMBL" id="JAT32697.1"/>
    </source>
</evidence>
<dbReference type="PANTHER" id="PTHR13183:SF0">
    <property type="entry name" value="AXONEMAL DYNEIN LIGHT INTERMEDIATE POLYPEPTIDE 1"/>
    <property type="match status" value="1"/>
</dbReference>
<dbReference type="GO" id="GO:0005930">
    <property type="term" value="C:axoneme"/>
    <property type="evidence" value="ECO:0007669"/>
    <property type="project" value="TreeGrafter"/>
</dbReference>
<keyword evidence="2 5" id="KW-0175">Coiled coil</keyword>
<keyword evidence="3" id="KW-0505">Motor protein</keyword>
<evidence type="ECO:0000256" key="5">
    <source>
        <dbReference type="SAM" id="Coils"/>
    </source>
</evidence>
<dbReference type="GO" id="GO:0030286">
    <property type="term" value="C:dynein complex"/>
    <property type="evidence" value="ECO:0007669"/>
    <property type="project" value="UniProtKB-KW"/>
</dbReference>
<dbReference type="AlphaFoldDB" id="A0A1B6M9W3"/>
<evidence type="ECO:0000256" key="1">
    <source>
        <dbReference type="ARBA" id="ARBA00023017"/>
    </source>
</evidence>
<keyword evidence="1" id="KW-0243">Dynein</keyword>
<dbReference type="GO" id="GO:0045504">
    <property type="term" value="F:dynein heavy chain binding"/>
    <property type="evidence" value="ECO:0007669"/>
    <property type="project" value="TreeGrafter"/>
</dbReference>
<name>A0A1B6M9W3_9HEMI</name>
<dbReference type="Pfam" id="PF10211">
    <property type="entry name" value="Ax_dynein_light"/>
    <property type="match status" value="1"/>
</dbReference>